<reference evidence="1 2" key="1">
    <citation type="submission" date="2011-10" db="EMBL/GenBank/DDBJ databases">
        <title>Genome Sequence of Commensalibacter intestini A911, isolated from Drosophila gut.</title>
        <authorList>
            <person name="Lee W.-J."/>
            <person name="Kim E.-K."/>
        </authorList>
    </citation>
    <scope>NUCLEOTIDE SEQUENCE [LARGE SCALE GENOMIC DNA]</scope>
    <source>
        <strain evidence="1 2">A911</strain>
    </source>
</reference>
<protein>
    <submittedName>
        <fullName evidence="1">Uncharacterized protein</fullName>
    </submittedName>
</protein>
<evidence type="ECO:0000313" key="2">
    <source>
        <dbReference type="Proteomes" id="UP000005939"/>
    </source>
</evidence>
<sequence length="147" mass="17255">MTVLVACSTFVVGYSQAKIASAKVKLDLYERRFNVYISALNFCRAFYTKEPEEIKEYMFELVRSCRESKFLFKEEDGIYEILNTIKETGDLFNSYTAYVKSNGILDLNNPYKEALKNAEIFEKNLKDLEEKIKPYIQFKTIQGWTFL</sequence>
<accession>G6EZR9</accession>
<evidence type="ECO:0000313" key="1">
    <source>
        <dbReference type="EMBL" id="EHD14142.1"/>
    </source>
</evidence>
<dbReference type="EMBL" id="AGFR01000003">
    <property type="protein sequence ID" value="EHD14142.1"/>
    <property type="molecule type" value="Genomic_DNA"/>
</dbReference>
<proteinExistence type="predicted"/>
<dbReference type="AlphaFoldDB" id="G6EZR9"/>
<dbReference type="STRING" id="1088868.CIN_00740"/>
<name>G6EZR9_9PROT</name>
<dbReference type="Proteomes" id="UP000005939">
    <property type="component" value="Unassembled WGS sequence"/>
</dbReference>
<gene>
    <name evidence="1" type="ORF">CIN_00740</name>
</gene>
<comment type="caution">
    <text evidence="1">The sequence shown here is derived from an EMBL/GenBank/DDBJ whole genome shotgun (WGS) entry which is preliminary data.</text>
</comment>
<organism evidence="1 2">
    <name type="scientific">Commensalibacter intestini A911</name>
    <dbReference type="NCBI Taxonomy" id="1088868"/>
    <lineage>
        <taxon>Bacteria</taxon>
        <taxon>Pseudomonadati</taxon>
        <taxon>Pseudomonadota</taxon>
        <taxon>Alphaproteobacteria</taxon>
        <taxon>Acetobacterales</taxon>
        <taxon>Acetobacteraceae</taxon>
    </lineage>
</organism>